<evidence type="ECO:0000313" key="3">
    <source>
        <dbReference type="Proteomes" id="UP001519343"/>
    </source>
</evidence>
<dbReference type="RefSeq" id="WP_209812547.1">
    <property type="nucleotide sequence ID" value="NZ_JAGGKT010000023.1"/>
</dbReference>
<dbReference type="Pfam" id="PF01261">
    <property type="entry name" value="AP_endonuc_2"/>
    <property type="match status" value="1"/>
</dbReference>
<keyword evidence="3" id="KW-1185">Reference proteome</keyword>
<feature type="domain" description="Xylose isomerase-like TIM barrel" evidence="1">
    <location>
        <begin position="20"/>
        <end position="259"/>
    </location>
</feature>
<comment type="caution">
    <text evidence="2">The sequence shown here is derived from an EMBL/GenBank/DDBJ whole genome shotgun (WGS) entry which is preliminary data.</text>
</comment>
<sequence length="270" mass="30468">MKLGINTYPYLWNCELADSFQKIADMGVKDVEILTSVPHIHAKSIRAEEKARILQAALKAGVKIMAFNPPGLDINLASVNPDMRAYTVDHYQQWISLASEWDVPYLVMPPGKLHPLLPPDFEWVWKQCKGDFERLVEFAEQRKVTLLVENIPSLFLQTSEEVGWVLNELPSPYFAAIYDVANGYMVEDPAVGIRRLGDYIKLVHLSDTTHSKWEHAVIGSGDVPFEKVQQALQGINYKGICMLEIIHPEAEVGIGKSIDNLQGRGWEFHG</sequence>
<dbReference type="InterPro" id="IPR036237">
    <property type="entry name" value="Xyl_isomerase-like_sf"/>
</dbReference>
<dbReference type="Proteomes" id="UP001519343">
    <property type="component" value="Unassembled WGS sequence"/>
</dbReference>
<proteinExistence type="predicted"/>
<dbReference type="GO" id="GO:0016853">
    <property type="term" value="F:isomerase activity"/>
    <property type="evidence" value="ECO:0007669"/>
    <property type="project" value="UniProtKB-KW"/>
</dbReference>
<name>A0ABS4GWS8_9BACL</name>
<accession>A0ABS4GWS8</accession>
<dbReference type="EMBL" id="JAGGKT010000023">
    <property type="protein sequence ID" value="MBP1934557.1"/>
    <property type="molecule type" value="Genomic_DNA"/>
</dbReference>
<organism evidence="2 3">
    <name type="scientific">Ammoniphilus resinae</name>
    <dbReference type="NCBI Taxonomy" id="861532"/>
    <lineage>
        <taxon>Bacteria</taxon>
        <taxon>Bacillati</taxon>
        <taxon>Bacillota</taxon>
        <taxon>Bacilli</taxon>
        <taxon>Bacillales</taxon>
        <taxon>Paenibacillaceae</taxon>
        <taxon>Aneurinibacillus group</taxon>
        <taxon>Ammoniphilus</taxon>
    </lineage>
</organism>
<keyword evidence="2" id="KW-0413">Isomerase</keyword>
<dbReference type="InterPro" id="IPR013022">
    <property type="entry name" value="Xyl_isomerase-like_TIM-brl"/>
</dbReference>
<reference evidence="2 3" key="1">
    <citation type="submission" date="2021-03" db="EMBL/GenBank/DDBJ databases">
        <title>Genomic Encyclopedia of Type Strains, Phase IV (KMG-IV): sequencing the most valuable type-strain genomes for metagenomic binning, comparative biology and taxonomic classification.</title>
        <authorList>
            <person name="Goeker M."/>
        </authorList>
    </citation>
    <scope>NUCLEOTIDE SEQUENCE [LARGE SCALE GENOMIC DNA]</scope>
    <source>
        <strain evidence="2 3">DSM 24738</strain>
    </source>
</reference>
<dbReference type="PANTHER" id="PTHR12110">
    <property type="entry name" value="HYDROXYPYRUVATE ISOMERASE"/>
    <property type="match status" value="1"/>
</dbReference>
<gene>
    <name evidence="2" type="ORF">J2Z37_004577</name>
</gene>
<evidence type="ECO:0000259" key="1">
    <source>
        <dbReference type="Pfam" id="PF01261"/>
    </source>
</evidence>
<dbReference type="InterPro" id="IPR050312">
    <property type="entry name" value="IolE/XylAMocC-like"/>
</dbReference>
<dbReference type="PANTHER" id="PTHR12110:SF53">
    <property type="entry name" value="BLR5974 PROTEIN"/>
    <property type="match status" value="1"/>
</dbReference>
<dbReference type="SUPFAM" id="SSF51658">
    <property type="entry name" value="Xylose isomerase-like"/>
    <property type="match status" value="1"/>
</dbReference>
<evidence type="ECO:0000313" key="2">
    <source>
        <dbReference type="EMBL" id="MBP1934557.1"/>
    </source>
</evidence>
<protein>
    <submittedName>
        <fullName evidence="2">Sugar phosphate isomerase/epimerase</fullName>
    </submittedName>
</protein>
<dbReference type="Gene3D" id="3.20.20.150">
    <property type="entry name" value="Divalent-metal-dependent TIM barrel enzymes"/>
    <property type="match status" value="1"/>
</dbReference>